<dbReference type="EMBL" id="HF582854">
    <property type="protein sequence ID" value="CCQ36807.1"/>
    <property type="molecule type" value="Genomic_DNA"/>
</dbReference>
<dbReference type="NCBIfam" id="TIGR04213">
    <property type="entry name" value="PGF_pre_PGF"/>
    <property type="match status" value="1"/>
</dbReference>
<keyword evidence="8" id="KW-0472">Membrane</keyword>
<feature type="domain" description="Cadherin" evidence="10">
    <location>
        <begin position="595"/>
        <end position="703"/>
    </location>
</feature>
<sequence>MHDTHRVLITVVLLGAALGGTLPILSLTGVAEGSSCPYNLGGTEIDGALKIEIDCGGNIGVERYDGSSFVRQYYNFDASDTAVYVDGTLYDIPGGGTADAGNNNLEVFDQYTTNGGDTVVTEYSDPGAGFTLVQRVTYSGTQQYFDITWEVTNVDDNGGDLTGVRLLHGKDTYLAGGDFGEGFWNSGTNTIGVKKDVSGEENRLTLRGITDPYNYQSDKYSSIRSSIANGELTENVDTSSHDNGYAMEWRMSALADGDSWTVNARESFTLSSLVVTPPSKQTLSGDTVDLTFDVQNTGTADTTASFTTSGPSGWGITTPAERTISAGATEQVTITVDPPDSVVPPGSDSPGDYDVTLTGTPSSGSSDSGTGQIEVPNDPPTARDDSASADEDSRVTVDVVNNDTDPNGDSLAVTSIINGPSHGSAQITGPSNGQIRFDPGADQSSDVSITYEVSDGNGGTDTATLWVSVNDAPEVSSITRASPTNQVTNADSVDFDVTFSTGVSGVDESDFTLSGDANGTIQGFGPTSASNTITVTVASVSGDGELRLDVTDDGTIRDTANNVALGGIGTSGSADGSFTSGESYTIDNTKPGFSAGSSNTASISEESTANNFLNIDAGDDGTPGSEVSDYSLSSAAGTDASSFSIDSNTGQISLDSALDYETPSDANTDNEYELIVTATDDVGNTNTQTVTVSIINVNEAPTLDTNAGMTVDEGSKENQIANATLAASDLEQSAESITYDVATAPSDGTLFIDGSSGGTDDGTQDGESAIGTRTFTQADIDAGNLLYSHGGSEASTDTFEFDLTDGTNTVAGNTFQVTIDSVNDAPRLSVSPTDPTFTEDGNSVEVFSPPNVDVVEDGQQIERIELTVSNVIDGSAEKLIVDGSSAALTDDTVLTTSNNGLDVSVEVSETTATVTVDGGSVSETTANTIIDTLAYEHTGDDPTIALNRRITITKLTDDGGATNGGDDTATFSTSSNVSISSANDAPTLSTDARSLSNIDEDAAANSGTQVSTILSSAGSTGDAEGDTLGMAVISVDDTDGSWEYSTDGGSSWNTVASASPSGSSALLLADNDLVRFVPGADFSGSAGGSLTVRAWDQSSGSAGDSGADAGSHGGTTAFSSNTTTVGISVDDAPEVTSITRASPTNQNTNADTAKFDVSFSELVSGVDDGDFALTGTASGNIQSFGPRSGVDTITVTVDSVSGDGSLGLTLTDDGTITSDNTDVELGGVGHTDSYGDGSFTSGESYTIDNTAPTLVDATKIDDTTIEIALSERNAGFDVSSIEQGDFSLDSGTISSIEKASLSDGDTGTQTVIINLDSAVDDDTVAISLQPDGIEDLNGNTQINGSVSAFRMDSVAPTLADASKVDATTVEVNIFDGGSGIDKASIDQSDFTLSTGTISSIDTSGVSDGATGTQTVTLNLDAPVDTSTLSVGLYSDGIDDKNGNTLSSGSTSVSGMDGVAPTLDGASKIDDTTIQVTLTDGVDIDEKTIDSSDFSLNTGSISYITPAESESNTSVTLKLASKIDADTVDVSIVGSIEDINGNSLTAGTQTVSDIDGVAPTLDRASSVDTTTIRVDISDGGSGIDKASIDPGDFILSSGSISEIDTSGVTDGAPGTQTVIIHLESPIDADSVSVSLQSDGIDDKNGNAQTSGSASASSMDGVAPTLNDTSKIDDTTIQVTFTDGVDVDETSIDASDFSLSSGSIASVTPRETETGAAVDIDLSSPVDTNSVNISITGNINDTSGNSLTSGRRTIFDMDGVAPTTASFNVSNPSKQNVSISFESDEQLSIINISISGAESTILTRSDFIEGDNHDGTYTYTAMFTGSSDGDYTATLQTAEDSSANDGANGESDSITVDTTAPTVSSFSVSNPSGRNVQVRFTTDEQLATIAVSVSGVESATLSAGDFSETDNGNDTYTYEATYDGSSDGRYTATLDTAEDADGNDGASGDSDSVTVDTTAPIAEAGSSQTVDEGVTVYFDGTNSTDNLNITGYSWEFGDGATASGPSPVYTYVQPGTYTVTLTVTDRNNNTATDTLTVTVEDTTAPSADAGDNRTVEKGRSVQFDGTDSTDNVNITTYEWRFGDGTNTTGPTPTHTYSRPGIYTVALTVSDDGGNTDTDTVVVTVAANGSLEIDTTRTNQSLIAGNTATVAVNVTNSGPVAILEPLTLFVNGTQRATASANLAPNETATVEFQIGTDPSTTDDLTITIEGSENNATKIIPVSAPTDSFVVISAIETNSPILTANSLVVTTKVKNVGQTAGTQPLTFSVGNHTQQTLVTLGPNETSQETFSWNPTAEQAGVYTLEITTGRDTATADVSVVTLTDATPRVNTTGLPDVLDFGTLRLTETAAQTIKIQNIGNVTLRTEAELRDNAARQFNISEPAGDVAPGTTEALTVTFDPSTRGGDLTANLTINTTDPDTPTQTITLRGASESPLINVAPADSLDFGRSTPDQAGSTMSKDIIITNDGNAALEVTNLSLGSGDSFEIDTTVPLTIAAGNSRTISLTYTVPETGGTVTDSLTISSSDPETDTVSVPLRAVVKEPRLFTQPDSIAFGNLSIVPPDTTGNVSREQITERRLYLQNTGNVPLSNLTVAFASDTKAFKLASDGDFGTLSPSDSGKFVGITAIANQTTLGEQSATLEITADELPSPAVINVTMTATAPSAAVTDSITLDDTAVGGATTAAVQIKNTGNATLAVNTSAGFNSSEQRWVTILDTGHQQLAPGETTAVRLQFAPDAATPLTGDLILQTNDPTLPAGMTTIAVTGTGITSNLTAVPSAPEFNAVGNGTRATRTVSLTNDGQSAISNLTATMLGDSPEQFTVETDLTNVSLASAQRQPVTIRFEPTTLGEKTALVTFTGTNENGQTTTTTVPLVGDSTPPELELTRDTIAFGPVSVVSEPTTHRVGIINNGTRGTTLTIENVRLADPSTPFEIATAPTGTNLASGERADVAVRFAPKDSQTGIFSTELVINTSDPESPTVRLPVSAESRAPEAVIRSENISSRKIPIGDSTEASVTLANDGNDVLTIEAVSIEGPDAGVVSLTRSHDGRILAPGSERQITVEVTPSRTGPLAAALKIQTDDPFGLTHTNGTAIADNAVPLTVTGVTPALSVTPTNTSEITIGETPVGSTASKSVRVANTGDAPLIIAAPEIRADSTDVFTLSTGPTKGVTTIGPGESLRYRVRFTPETTGTATARLVFPTTNDDNVEHLTFDLSGKGINADVTVSRDFVEFKQVEHGNSKTASFSIHNDGAVNTTVTDVVIAGTDANFFETSLETGTIIEADTTRTESVTATPTIAGDLTAVMGVSFSDGTDRTITLRVTSVEAEPDISDKVQFADTRVGHRSERFVTLGNNGNRPYTIESVSVTGDINQFGQNLTANLEGKTVAGGDTISAPLVFAPTDDDEALNGNNSSLMLVITTDVDATTHTVAVDAMGVTPDFTAPDVMQFGEVPLGKRVTRNITVRNTPNATAPITLEDTTLGGEDPTDFEIVNRDAIAEKSLKPGESVEIAVAFTPSEPVRRSASLRLETNDPRQPSKIISLTNSETYVVVKFGSVLIDYFNTDDGSLPKTDVYDGIERDGAFDSFNLTAARDGDISVKFTDVTAENESTALAAGFAEYDRSKFDSKFDTVRIFETKSSLSAANFTKGTLEFRVTKATLDEAGVDITNQTDVENSVGVFHSHQNAEFETQNTTLVADRGTSLIFETTFTTFSTSTVSIKSFNPTLDTVNIPAEVSVGESITADATVTNVGGHSGDAVVELEVDGTQHDSSTQALAAGATQTVSGLESTATDSAGTVNITVTFINDETGEEIGEKRKTVSVSQAPTASPEGPENTPSGGESGTPPDRDGETVGSRTSVSIGATGVQQPDDKDGRATTGETDTGRVEPRPPITISVENPRPGQTLVINRTGAVIVDQGATAASDSIDRASAGGRTEFAPNNFRINQLTVDIDTDRNFELSVTAYKHDLTPSASILRGDTASAQAETRGVSNDVRTAAQSFESQMGTISAGYLKINTTLAPEQVTNGSIEFSIRRSYLHELSVEPEDITLYHRLSDGKWEERATAYRNSGERYHHFKRTTSKFSMFVIDTDAPQLDVTNSRLAKTKIETGETVTATATVTNRGLTAGETTVNLTVGGAVVDTETVVVESGDSKDVTLSFDGGEPGKYDLTVGGSDLETLSIEDAEEATPSPTPMNGDTPSAGAIDGSSPLLAVTILLLVLLALGLWWRRTE</sequence>
<feature type="compositionally biased region" description="Low complexity" evidence="7">
    <location>
        <begin position="336"/>
        <end position="371"/>
    </location>
</feature>
<dbReference type="InterPro" id="IPR053879">
    <property type="entry name" value="HYDIN_VesB_CFA65-like_Ig"/>
</dbReference>
<feature type="region of interest" description="Disordered" evidence="7">
    <location>
        <begin position="956"/>
        <end position="988"/>
    </location>
</feature>
<dbReference type="GO" id="GO:0005737">
    <property type="term" value="C:cytoplasm"/>
    <property type="evidence" value="ECO:0007669"/>
    <property type="project" value="UniProtKB-SubCell"/>
</dbReference>
<feature type="region of interest" description="Disordered" evidence="7">
    <location>
        <begin position="1635"/>
        <end position="1667"/>
    </location>
</feature>
<evidence type="ECO:0000256" key="5">
    <source>
        <dbReference type="ARBA" id="ARBA00023069"/>
    </source>
</evidence>
<dbReference type="PROSITE" id="PS50268">
    <property type="entry name" value="CADHERIN_2"/>
    <property type="match status" value="1"/>
</dbReference>
<dbReference type="Pfam" id="PF17963">
    <property type="entry name" value="Big_9"/>
    <property type="match status" value="1"/>
</dbReference>
<reference evidence="11 12" key="1">
    <citation type="journal article" date="2013" name="Genome Announc.">
        <title>Genome of the haloarchaeon Natronomonas moolapensis, a neutrophilic member of a previously haloalkaliphilic genus.</title>
        <authorList>
            <person name="Dyall-Smith M.L."/>
            <person name="Pfeiffer F."/>
            <person name="Oberwinkler T."/>
            <person name="Klee K."/>
            <person name="Rampp M."/>
            <person name="Palm P."/>
            <person name="Gross K."/>
            <person name="Schuster S.C."/>
            <person name="Oesterhelt D."/>
        </authorList>
    </citation>
    <scope>NUCLEOTIDE SEQUENCE [LARGE SCALE GENOMIC DNA]</scope>
    <source>
        <strain evidence="12">DSM 18674 / JCM 14361 / 8.8.11</strain>
    </source>
</reference>
<dbReference type="eggNOG" id="arCOG03612">
    <property type="taxonomic scope" value="Archaea"/>
</dbReference>
<protein>
    <submittedName>
        <fullName evidence="11">Probable secreted glycoprotein</fullName>
    </submittedName>
</protein>
<evidence type="ECO:0000256" key="6">
    <source>
        <dbReference type="ARBA" id="ARBA00023273"/>
    </source>
</evidence>
<dbReference type="Pfam" id="PF16184">
    <property type="entry name" value="Cadherin_3"/>
    <property type="match status" value="1"/>
</dbReference>
<dbReference type="Proteomes" id="UP000011867">
    <property type="component" value="Chromosome"/>
</dbReference>
<dbReference type="InterPro" id="IPR013783">
    <property type="entry name" value="Ig-like_fold"/>
</dbReference>
<organism evidence="11 12">
    <name type="scientific">Natronomonas moolapensis (strain DSM 18674 / CECT 7526 / JCM 14361 / 8.8.11)</name>
    <dbReference type="NCBI Taxonomy" id="268739"/>
    <lineage>
        <taxon>Archaea</taxon>
        <taxon>Methanobacteriati</taxon>
        <taxon>Methanobacteriota</taxon>
        <taxon>Stenosarchaea group</taxon>
        <taxon>Halobacteria</taxon>
        <taxon>Halobacteriales</taxon>
        <taxon>Natronomonadaceae</taxon>
        <taxon>Natronomonas</taxon>
    </lineage>
</organism>
<feature type="compositionally biased region" description="Polar residues" evidence="7">
    <location>
        <begin position="3844"/>
        <end position="3857"/>
    </location>
</feature>
<keyword evidence="6" id="KW-0966">Cell projection</keyword>
<dbReference type="InterPro" id="IPR011635">
    <property type="entry name" value="CARDB"/>
</dbReference>
<feature type="compositionally biased region" description="Polar residues" evidence="7">
    <location>
        <begin position="1644"/>
        <end position="1656"/>
    </location>
</feature>
<dbReference type="OrthoDB" id="275398at2157"/>
<dbReference type="InterPro" id="IPR039005">
    <property type="entry name" value="CSPG_rpt"/>
</dbReference>
<keyword evidence="4" id="KW-0732">Signal</keyword>
<dbReference type="InterPro" id="IPR022409">
    <property type="entry name" value="PKD/Chitinase_dom"/>
</dbReference>
<evidence type="ECO:0000259" key="9">
    <source>
        <dbReference type="PROSITE" id="PS50093"/>
    </source>
</evidence>
<evidence type="ECO:0000256" key="8">
    <source>
        <dbReference type="SAM" id="Phobius"/>
    </source>
</evidence>
<evidence type="ECO:0000256" key="7">
    <source>
        <dbReference type="SAM" id="MobiDB-lite"/>
    </source>
</evidence>
<feature type="compositionally biased region" description="Low complexity" evidence="7">
    <location>
        <begin position="1098"/>
        <end position="1117"/>
    </location>
</feature>
<feature type="domain" description="PKD" evidence="9">
    <location>
        <begin position="2042"/>
        <end position="2127"/>
    </location>
</feature>
<dbReference type="RefSeq" id="WP_015409577.1">
    <property type="nucleotide sequence ID" value="NC_020388.1"/>
</dbReference>
<dbReference type="KEGG" id="nmo:Nmlp_2650"/>
<dbReference type="SMART" id="SM00089">
    <property type="entry name" value="PKD"/>
    <property type="match status" value="2"/>
</dbReference>
<dbReference type="eggNOG" id="arCOG07554">
    <property type="taxonomic scope" value="Archaea"/>
</dbReference>
<dbReference type="InterPro" id="IPR000601">
    <property type="entry name" value="PKD_dom"/>
</dbReference>
<dbReference type="InterPro" id="IPR015919">
    <property type="entry name" value="Cadherin-like_sf"/>
</dbReference>
<dbReference type="STRING" id="268739.Nmlp_2650"/>
<dbReference type="InterPro" id="IPR035986">
    <property type="entry name" value="PKD_dom_sf"/>
</dbReference>
<dbReference type="InterPro" id="IPR026453">
    <property type="entry name" value="PGF_pre_PGF"/>
</dbReference>
<keyword evidence="3" id="KW-0963">Cytoplasm</keyword>
<feature type="transmembrane region" description="Helical" evidence="8">
    <location>
        <begin position="4198"/>
        <end position="4216"/>
    </location>
</feature>
<comment type="subcellular location">
    <subcellularLocation>
        <location evidence="1">Cell projection</location>
        <location evidence="1">Cilium</location>
    </subcellularLocation>
    <subcellularLocation>
        <location evidence="2">Cytoplasm</location>
    </subcellularLocation>
</comment>
<feature type="region of interest" description="Disordered" evidence="7">
    <location>
        <begin position="331"/>
        <end position="395"/>
    </location>
</feature>
<dbReference type="eggNOG" id="arCOG02089">
    <property type="taxonomic scope" value="Archaea"/>
</dbReference>
<evidence type="ECO:0000256" key="2">
    <source>
        <dbReference type="ARBA" id="ARBA00004496"/>
    </source>
</evidence>
<feature type="compositionally biased region" description="Low complexity" evidence="7">
    <location>
        <begin position="958"/>
        <end position="981"/>
    </location>
</feature>
<keyword evidence="8" id="KW-0812">Transmembrane</keyword>
<dbReference type="SUPFAM" id="SSF49299">
    <property type="entry name" value="PKD domain"/>
    <property type="match status" value="2"/>
</dbReference>
<proteinExistence type="predicted"/>
<dbReference type="Pfam" id="PF07705">
    <property type="entry name" value="CARDB"/>
    <property type="match status" value="1"/>
</dbReference>
<dbReference type="InterPro" id="IPR052614">
    <property type="entry name" value="CFAP65"/>
</dbReference>
<accession>M1XKZ7</accession>
<dbReference type="Pfam" id="PF22544">
    <property type="entry name" value="HYDIN_VesB_CFA65-like_Ig"/>
    <property type="match status" value="3"/>
</dbReference>
<dbReference type="HOGENOM" id="CLU_223880_0_0_2"/>
<dbReference type="Gene3D" id="2.60.40.10">
    <property type="entry name" value="Immunoglobulins"/>
    <property type="match status" value="14"/>
</dbReference>
<dbReference type="eggNOG" id="arCOG04500">
    <property type="taxonomic scope" value="Archaea"/>
</dbReference>
<dbReference type="Gene3D" id="2.60.40.60">
    <property type="entry name" value="Cadherins"/>
    <property type="match status" value="1"/>
</dbReference>
<keyword evidence="8" id="KW-1133">Transmembrane helix</keyword>
<dbReference type="NCBIfam" id="NF012200">
    <property type="entry name" value="choice_anch_D"/>
    <property type="match status" value="9"/>
</dbReference>
<dbReference type="PANTHER" id="PTHR46127:SF1">
    <property type="entry name" value="CILIA- AND FLAGELLA-ASSOCIATED PROTEIN 65"/>
    <property type="match status" value="1"/>
</dbReference>
<dbReference type="SUPFAM" id="SSF49313">
    <property type="entry name" value="Cadherin-like"/>
    <property type="match status" value="1"/>
</dbReference>
<keyword evidence="12" id="KW-1185">Reference proteome</keyword>
<feature type="region of interest" description="Disordered" evidence="7">
    <location>
        <begin position="612"/>
        <end position="633"/>
    </location>
</feature>
<feature type="compositionally biased region" description="Basic and acidic residues" evidence="7">
    <location>
        <begin position="381"/>
        <end position="395"/>
    </location>
</feature>
<dbReference type="eggNOG" id="arCOG02510">
    <property type="taxonomic scope" value="Archaea"/>
</dbReference>
<keyword evidence="5" id="KW-0969">Cilium</keyword>
<evidence type="ECO:0000313" key="12">
    <source>
        <dbReference type="Proteomes" id="UP000011867"/>
    </source>
</evidence>
<dbReference type="GO" id="GO:0016020">
    <property type="term" value="C:membrane"/>
    <property type="evidence" value="ECO:0007669"/>
    <property type="project" value="InterPro"/>
</dbReference>
<feature type="domain" description="PKD" evidence="9">
    <location>
        <begin position="1957"/>
        <end position="2044"/>
    </location>
</feature>
<dbReference type="Gene3D" id="2.60.40.1220">
    <property type="match status" value="2"/>
</dbReference>
<evidence type="ECO:0000256" key="1">
    <source>
        <dbReference type="ARBA" id="ARBA00004138"/>
    </source>
</evidence>
<dbReference type="GO" id="GO:0005509">
    <property type="term" value="F:calcium ion binding"/>
    <property type="evidence" value="ECO:0007669"/>
    <property type="project" value="InterPro"/>
</dbReference>
<dbReference type="Pfam" id="PF00028">
    <property type="entry name" value="Cadherin"/>
    <property type="match status" value="1"/>
</dbReference>
<dbReference type="SMART" id="SM00112">
    <property type="entry name" value="CA"/>
    <property type="match status" value="1"/>
</dbReference>
<dbReference type="CDD" id="cd00146">
    <property type="entry name" value="PKD"/>
    <property type="match status" value="2"/>
</dbReference>
<dbReference type="GO" id="GO:0007156">
    <property type="term" value="P:homophilic cell adhesion via plasma membrane adhesion molecules"/>
    <property type="evidence" value="ECO:0007669"/>
    <property type="project" value="InterPro"/>
</dbReference>
<dbReference type="PROSITE" id="PS50093">
    <property type="entry name" value="PKD"/>
    <property type="match status" value="2"/>
</dbReference>
<evidence type="ECO:0000256" key="4">
    <source>
        <dbReference type="ARBA" id="ARBA00022729"/>
    </source>
</evidence>
<dbReference type="PROSITE" id="PS51854">
    <property type="entry name" value="CSPG"/>
    <property type="match status" value="1"/>
</dbReference>
<dbReference type="InterPro" id="IPR002126">
    <property type="entry name" value="Cadherin-like_dom"/>
</dbReference>
<dbReference type="PANTHER" id="PTHR46127">
    <property type="entry name" value="CILIA- AND FLAGELLA-ASSOCIATED PROTEIN 65"/>
    <property type="match status" value="1"/>
</dbReference>
<evidence type="ECO:0000256" key="3">
    <source>
        <dbReference type="ARBA" id="ARBA00022490"/>
    </source>
</evidence>
<gene>
    <name evidence="11" type="ordered locus">Nmlp_2650</name>
</gene>
<feature type="region of interest" description="Disordered" evidence="7">
    <location>
        <begin position="1097"/>
        <end position="1125"/>
    </location>
</feature>
<dbReference type="eggNOG" id="arCOG02081">
    <property type="taxonomic scope" value="Archaea"/>
</dbReference>
<dbReference type="InterPro" id="IPR014755">
    <property type="entry name" value="Cu-Rt/internalin_Ig-like"/>
</dbReference>
<dbReference type="Pfam" id="PF18911">
    <property type="entry name" value="PKD_4"/>
    <property type="match status" value="2"/>
</dbReference>
<dbReference type="CDD" id="cd11304">
    <property type="entry name" value="Cadherin_repeat"/>
    <property type="match status" value="1"/>
</dbReference>
<dbReference type="GeneID" id="14651432"/>
<name>M1XKZ7_NATM8</name>
<evidence type="ECO:0000313" key="11">
    <source>
        <dbReference type="EMBL" id="CCQ36807.1"/>
    </source>
</evidence>
<evidence type="ECO:0000259" key="10">
    <source>
        <dbReference type="PROSITE" id="PS50268"/>
    </source>
</evidence>
<feature type="region of interest" description="Disordered" evidence="7">
    <location>
        <begin position="3801"/>
        <end position="3889"/>
    </location>
</feature>